<dbReference type="AlphaFoldDB" id="A0A811VET4"/>
<dbReference type="EMBL" id="CAJHJT010000056">
    <property type="protein sequence ID" value="CAD7012729.1"/>
    <property type="molecule type" value="Genomic_DNA"/>
</dbReference>
<accession>A0A811VET4</accession>
<proteinExistence type="predicted"/>
<evidence type="ECO:0000313" key="1">
    <source>
        <dbReference type="EMBL" id="CAD7012729.1"/>
    </source>
</evidence>
<evidence type="ECO:0000313" key="2">
    <source>
        <dbReference type="Proteomes" id="UP000606786"/>
    </source>
</evidence>
<keyword evidence="2" id="KW-1185">Reference proteome</keyword>
<dbReference type="Proteomes" id="UP000606786">
    <property type="component" value="Unassembled WGS sequence"/>
</dbReference>
<sequence>MPRTAHINHPVSCSTVDRFSGACWRMRLLRLRVSHITLPVSTALALARRCICDAENAERMRNVQAHAALHSALTVASGGLQLMRGCACFGVVAHFLCTGGYCAVGLLHATTTTRINPY</sequence>
<reference evidence="1" key="1">
    <citation type="submission" date="2020-11" db="EMBL/GenBank/DDBJ databases">
        <authorList>
            <person name="Whitehead M."/>
        </authorList>
    </citation>
    <scope>NUCLEOTIDE SEQUENCE</scope>
    <source>
        <strain evidence="1">EGII</strain>
    </source>
</reference>
<organism evidence="1 2">
    <name type="scientific">Ceratitis capitata</name>
    <name type="common">Mediterranean fruit fly</name>
    <name type="synonym">Tephritis capitata</name>
    <dbReference type="NCBI Taxonomy" id="7213"/>
    <lineage>
        <taxon>Eukaryota</taxon>
        <taxon>Metazoa</taxon>
        <taxon>Ecdysozoa</taxon>
        <taxon>Arthropoda</taxon>
        <taxon>Hexapoda</taxon>
        <taxon>Insecta</taxon>
        <taxon>Pterygota</taxon>
        <taxon>Neoptera</taxon>
        <taxon>Endopterygota</taxon>
        <taxon>Diptera</taxon>
        <taxon>Brachycera</taxon>
        <taxon>Muscomorpha</taxon>
        <taxon>Tephritoidea</taxon>
        <taxon>Tephritidae</taxon>
        <taxon>Ceratitis</taxon>
        <taxon>Ceratitis</taxon>
    </lineage>
</organism>
<comment type="caution">
    <text evidence="1">The sequence shown here is derived from an EMBL/GenBank/DDBJ whole genome shotgun (WGS) entry which is preliminary data.</text>
</comment>
<gene>
    <name evidence="1" type="ORF">CCAP1982_LOCUS20833</name>
</gene>
<name>A0A811VET4_CERCA</name>
<protein>
    <submittedName>
        <fullName evidence="1">(Mediterranean fruit fly) hypothetical protein</fullName>
    </submittedName>
</protein>